<protein>
    <submittedName>
        <fullName evidence="2">Uncharacterized protein</fullName>
    </submittedName>
</protein>
<dbReference type="EMBL" id="SRLO01000552">
    <property type="protein sequence ID" value="TNN52274.1"/>
    <property type="molecule type" value="Genomic_DNA"/>
</dbReference>
<gene>
    <name evidence="2" type="ORF">EYF80_037501</name>
</gene>
<evidence type="ECO:0000313" key="2">
    <source>
        <dbReference type="EMBL" id="TNN52274.1"/>
    </source>
</evidence>
<evidence type="ECO:0000256" key="1">
    <source>
        <dbReference type="SAM" id="MobiDB-lite"/>
    </source>
</evidence>
<accession>A0A4Z2GHN2</accession>
<proteinExistence type="predicted"/>
<feature type="compositionally biased region" description="Basic and acidic residues" evidence="1">
    <location>
        <begin position="38"/>
        <end position="48"/>
    </location>
</feature>
<feature type="compositionally biased region" description="Basic and acidic residues" evidence="1">
    <location>
        <begin position="18"/>
        <end position="29"/>
    </location>
</feature>
<keyword evidence="3" id="KW-1185">Reference proteome</keyword>
<dbReference type="Proteomes" id="UP000314294">
    <property type="component" value="Unassembled WGS sequence"/>
</dbReference>
<comment type="caution">
    <text evidence="2">The sequence shown here is derived from an EMBL/GenBank/DDBJ whole genome shotgun (WGS) entry which is preliminary data.</text>
</comment>
<reference evidence="2 3" key="1">
    <citation type="submission" date="2019-03" db="EMBL/GenBank/DDBJ databases">
        <title>First draft genome of Liparis tanakae, snailfish: a comprehensive survey of snailfish specific genes.</title>
        <authorList>
            <person name="Kim W."/>
            <person name="Song I."/>
            <person name="Jeong J.-H."/>
            <person name="Kim D."/>
            <person name="Kim S."/>
            <person name="Ryu S."/>
            <person name="Song J.Y."/>
            <person name="Lee S.K."/>
        </authorList>
    </citation>
    <scope>NUCLEOTIDE SEQUENCE [LARGE SCALE GENOMIC DNA]</scope>
    <source>
        <tissue evidence="2">Muscle</tissue>
    </source>
</reference>
<dbReference type="AlphaFoldDB" id="A0A4Z2GHN2"/>
<sequence length="84" mass="9641">MAFDLSCKMPGIFCTQHRKVEEHQPEGRGHMQGARGSPMEKGESRRSESGLSVHFGRKEHKRECNKDSREEEEEKKKSSPPTRS</sequence>
<feature type="region of interest" description="Disordered" evidence="1">
    <location>
        <begin position="18"/>
        <end position="84"/>
    </location>
</feature>
<name>A0A4Z2GHN2_9TELE</name>
<evidence type="ECO:0000313" key="3">
    <source>
        <dbReference type="Proteomes" id="UP000314294"/>
    </source>
</evidence>
<feature type="compositionally biased region" description="Basic and acidic residues" evidence="1">
    <location>
        <begin position="61"/>
        <end position="77"/>
    </location>
</feature>
<organism evidence="2 3">
    <name type="scientific">Liparis tanakae</name>
    <name type="common">Tanaka's snailfish</name>
    <dbReference type="NCBI Taxonomy" id="230148"/>
    <lineage>
        <taxon>Eukaryota</taxon>
        <taxon>Metazoa</taxon>
        <taxon>Chordata</taxon>
        <taxon>Craniata</taxon>
        <taxon>Vertebrata</taxon>
        <taxon>Euteleostomi</taxon>
        <taxon>Actinopterygii</taxon>
        <taxon>Neopterygii</taxon>
        <taxon>Teleostei</taxon>
        <taxon>Neoteleostei</taxon>
        <taxon>Acanthomorphata</taxon>
        <taxon>Eupercaria</taxon>
        <taxon>Perciformes</taxon>
        <taxon>Cottioidei</taxon>
        <taxon>Cottales</taxon>
        <taxon>Liparidae</taxon>
        <taxon>Liparis</taxon>
    </lineage>
</organism>